<evidence type="ECO:0000259" key="2">
    <source>
        <dbReference type="Pfam" id="PF00149"/>
    </source>
</evidence>
<dbReference type="InterPro" id="IPR029052">
    <property type="entry name" value="Metallo-depent_PP-like"/>
</dbReference>
<dbReference type="Gene3D" id="3.60.21.10">
    <property type="match status" value="1"/>
</dbReference>
<dbReference type="SUPFAM" id="SSF56300">
    <property type="entry name" value="Metallo-dependent phosphatases"/>
    <property type="match status" value="1"/>
</dbReference>
<dbReference type="InterPro" id="IPR004843">
    <property type="entry name" value="Calcineurin-like_PHP"/>
</dbReference>
<dbReference type="AlphaFoldDB" id="A0AAF3J9Y2"/>
<dbReference type="GO" id="GO:0016787">
    <property type="term" value="F:hydrolase activity"/>
    <property type="evidence" value="ECO:0007669"/>
    <property type="project" value="InterPro"/>
</dbReference>
<feature type="domain" description="Calcineurin-like phosphoesterase" evidence="2">
    <location>
        <begin position="40"/>
        <end position="212"/>
    </location>
</feature>
<dbReference type="CDD" id="cd07379">
    <property type="entry name" value="MPP_239FB"/>
    <property type="match status" value="1"/>
</dbReference>
<protein>
    <recommendedName>
        <fullName evidence="2">Calcineurin-like phosphoesterase domain-containing protein</fullName>
    </recommendedName>
</protein>
<dbReference type="WBParaSite" id="MBELARI_LOCUS578">
    <property type="protein sequence ID" value="MBELARI_LOCUS578"/>
    <property type="gene ID" value="MBELARI_LOCUS578"/>
</dbReference>
<reference evidence="4" key="1">
    <citation type="submission" date="2024-02" db="UniProtKB">
        <authorList>
            <consortium name="WormBaseParasite"/>
        </authorList>
    </citation>
    <scope>IDENTIFICATION</scope>
</reference>
<keyword evidence="3" id="KW-1185">Reference proteome</keyword>
<dbReference type="Pfam" id="PF00149">
    <property type="entry name" value="Metallophos"/>
    <property type="match status" value="1"/>
</dbReference>
<dbReference type="Proteomes" id="UP000887575">
    <property type="component" value="Unassembled WGS sequence"/>
</dbReference>
<dbReference type="InterPro" id="IPR051693">
    <property type="entry name" value="UPF0046_metallophosphoest"/>
</dbReference>
<comment type="similarity">
    <text evidence="1">Belongs to the UPF0046 family.</text>
</comment>
<evidence type="ECO:0000313" key="3">
    <source>
        <dbReference type="Proteomes" id="UP000887575"/>
    </source>
</evidence>
<sequence length="253" mass="28991">MRRIINAFTNISLFGREETKSGDVLLENAVNSPDETGIWLKFVVISDTHEEMAKIMNRIPDGDVLIHCGDFTNHGDEERVREFNDQLAQLPHRRKVVIAGNHENGFDAQFYEKAKLLTACELLNDTSIEIEGIKLYGSSWHTMNYRLFSTPPFYCEPGEETREKWAKIPDNVDILITHQPPKGFLDGRYGDVELLKAVEARNPKFHCFGHVHGWLRGGEQRENDFHQRSSVQGFWGISSTRPPIVFYFKVPGS</sequence>
<organism evidence="3 4">
    <name type="scientific">Mesorhabditis belari</name>
    <dbReference type="NCBI Taxonomy" id="2138241"/>
    <lineage>
        <taxon>Eukaryota</taxon>
        <taxon>Metazoa</taxon>
        <taxon>Ecdysozoa</taxon>
        <taxon>Nematoda</taxon>
        <taxon>Chromadorea</taxon>
        <taxon>Rhabditida</taxon>
        <taxon>Rhabditina</taxon>
        <taxon>Rhabditomorpha</taxon>
        <taxon>Rhabditoidea</taxon>
        <taxon>Rhabditidae</taxon>
        <taxon>Mesorhabditinae</taxon>
        <taxon>Mesorhabditis</taxon>
    </lineage>
</organism>
<dbReference type="PANTHER" id="PTHR12905:SF19">
    <property type="entry name" value="UPF0046 PROTEIN K07C11.7"/>
    <property type="match status" value="1"/>
</dbReference>
<name>A0AAF3J9Y2_9BILA</name>
<accession>A0AAF3J9Y2</accession>
<proteinExistence type="inferred from homology"/>
<evidence type="ECO:0000313" key="4">
    <source>
        <dbReference type="WBParaSite" id="MBELARI_LOCUS578"/>
    </source>
</evidence>
<dbReference type="PANTHER" id="PTHR12905">
    <property type="entry name" value="METALLOPHOSPHOESTERASE"/>
    <property type="match status" value="1"/>
</dbReference>
<evidence type="ECO:0000256" key="1">
    <source>
        <dbReference type="ARBA" id="ARBA00007993"/>
    </source>
</evidence>